<accession>A0A8X7Q0R1</accession>
<dbReference type="AlphaFoldDB" id="A0A8X7Q0R1"/>
<protein>
    <submittedName>
        <fullName evidence="1">Uncharacterized protein</fullName>
    </submittedName>
</protein>
<dbReference type="Proteomes" id="UP000886595">
    <property type="component" value="Unassembled WGS sequence"/>
</dbReference>
<keyword evidence="2" id="KW-1185">Reference proteome</keyword>
<evidence type="ECO:0000313" key="1">
    <source>
        <dbReference type="EMBL" id="KAG2260758.1"/>
    </source>
</evidence>
<dbReference type="EMBL" id="JAAMPC010000015">
    <property type="protein sequence ID" value="KAG2260758.1"/>
    <property type="molecule type" value="Genomic_DNA"/>
</dbReference>
<proteinExistence type="predicted"/>
<gene>
    <name evidence="1" type="ORF">Bca52824_080052</name>
</gene>
<organism evidence="1 2">
    <name type="scientific">Brassica carinata</name>
    <name type="common">Ethiopian mustard</name>
    <name type="synonym">Abyssinian cabbage</name>
    <dbReference type="NCBI Taxonomy" id="52824"/>
    <lineage>
        <taxon>Eukaryota</taxon>
        <taxon>Viridiplantae</taxon>
        <taxon>Streptophyta</taxon>
        <taxon>Embryophyta</taxon>
        <taxon>Tracheophyta</taxon>
        <taxon>Spermatophyta</taxon>
        <taxon>Magnoliopsida</taxon>
        <taxon>eudicotyledons</taxon>
        <taxon>Gunneridae</taxon>
        <taxon>Pentapetalae</taxon>
        <taxon>rosids</taxon>
        <taxon>malvids</taxon>
        <taxon>Brassicales</taxon>
        <taxon>Brassicaceae</taxon>
        <taxon>Brassiceae</taxon>
        <taxon>Brassica</taxon>
    </lineage>
</organism>
<evidence type="ECO:0000313" key="2">
    <source>
        <dbReference type="Proteomes" id="UP000886595"/>
    </source>
</evidence>
<comment type="caution">
    <text evidence="1">The sequence shown here is derived from an EMBL/GenBank/DDBJ whole genome shotgun (WGS) entry which is preliminary data.</text>
</comment>
<sequence>MWEPKTTMPETMGGFMWTGDCVVMAGKMYMRDHINSFVFEPEESKWETDKTMLNMFKWEDACALMTYCITTMIAVVGRC</sequence>
<reference evidence="1 2" key="1">
    <citation type="submission" date="2020-02" db="EMBL/GenBank/DDBJ databases">
        <authorList>
            <person name="Ma Q."/>
            <person name="Huang Y."/>
            <person name="Song X."/>
            <person name="Pei D."/>
        </authorList>
    </citation>
    <scope>NUCLEOTIDE SEQUENCE [LARGE SCALE GENOMIC DNA]</scope>
    <source>
        <strain evidence="1">Sxm20200214</strain>
        <tissue evidence="1">Leaf</tissue>
    </source>
</reference>
<name>A0A8X7Q0R1_BRACI</name>